<evidence type="ECO:0000256" key="1">
    <source>
        <dbReference type="SAM" id="MobiDB-lite"/>
    </source>
</evidence>
<reference evidence="4" key="1">
    <citation type="journal article" date="2011" name="Genome Res.">
        <title>Phylogeny-wide analysis of social amoeba genomes highlights ancient origins for complex intercellular communication.</title>
        <authorList>
            <person name="Heidel A.J."/>
            <person name="Lawal H.M."/>
            <person name="Felder M."/>
            <person name="Schilde C."/>
            <person name="Helps N.R."/>
            <person name="Tunggal B."/>
            <person name="Rivero F."/>
            <person name="John U."/>
            <person name="Schleicher M."/>
            <person name="Eichinger L."/>
            <person name="Platzer M."/>
            <person name="Noegel A.A."/>
            <person name="Schaap P."/>
            <person name="Gloeckner G."/>
        </authorList>
    </citation>
    <scope>NUCLEOTIDE SEQUENCE [LARGE SCALE GENOMIC DNA]</scope>
    <source>
        <strain evidence="4">SH3</strain>
    </source>
</reference>
<dbReference type="KEGG" id="dfa:DFA_05108"/>
<keyword evidence="2" id="KW-0472">Membrane</keyword>
<evidence type="ECO:0000313" key="3">
    <source>
        <dbReference type="EMBL" id="EGG22978.1"/>
    </source>
</evidence>
<feature type="transmembrane region" description="Helical" evidence="2">
    <location>
        <begin position="81"/>
        <end position="108"/>
    </location>
</feature>
<dbReference type="GeneID" id="14875754"/>
<gene>
    <name evidence="3" type="ORF">DFA_05108</name>
</gene>
<keyword evidence="2" id="KW-1133">Transmembrane helix</keyword>
<keyword evidence="2" id="KW-0812">Transmembrane</keyword>
<keyword evidence="4" id="KW-1185">Reference proteome</keyword>
<name>F4PNC5_CACFS</name>
<sequence length="245" mass="27624">MSLENANTNGGASEGLRIRHIVSCVTEIYPDQDANEVCVEVGCEAVDKYHKGKAGVFYVYPISHIIEMFKYAAGSSNYGNLYITTVVFLQSIIEYFLFMASIAMASVISKTKEQDNAQDYSKISRGKGNLSTSKDPRRGDSIKGLLENIKETDQLYTEDLNETIDNINKEKVGVFPDFDESNDDAHPDRRVYVHWFIDDCQYGEGDKPKEDFKQLLPILPIKHLQTIAKMLSVDIQACLDKKKCN</sequence>
<accession>F4PNC5</accession>
<evidence type="ECO:0000256" key="2">
    <source>
        <dbReference type="SAM" id="Phobius"/>
    </source>
</evidence>
<organism evidence="3 4">
    <name type="scientific">Cavenderia fasciculata</name>
    <name type="common">Slime mold</name>
    <name type="synonym">Dictyostelium fasciculatum</name>
    <dbReference type="NCBI Taxonomy" id="261658"/>
    <lineage>
        <taxon>Eukaryota</taxon>
        <taxon>Amoebozoa</taxon>
        <taxon>Evosea</taxon>
        <taxon>Eumycetozoa</taxon>
        <taxon>Dictyostelia</taxon>
        <taxon>Acytosteliales</taxon>
        <taxon>Cavenderiaceae</taxon>
        <taxon>Cavenderia</taxon>
    </lineage>
</organism>
<dbReference type="AlphaFoldDB" id="F4PNC5"/>
<dbReference type="EMBL" id="GL883008">
    <property type="protein sequence ID" value="EGG22978.1"/>
    <property type="molecule type" value="Genomic_DNA"/>
</dbReference>
<evidence type="ECO:0000313" key="4">
    <source>
        <dbReference type="Proteomes" id="UP000007797"/>
    </source>
</evidence>
<proteinExistence type="predicted"/>
<feature type="region of interest" description="Disordered" evidence="1">
    <location>
        <begin position="118"/>
        <end position="141"/>
    </location>
</feature>
<dbReference type="Proteomes" id="UP000007797">
    <property type="component" value="Unassembled WGS sequence"/>
</dbReference>
<protein>
    <submittedName>
        <fullName evidence="3">Uncharacterized protein</fullName>
    </submittedName>
</protein>
<dbReference type="RefSeq" id="XP_004360829.1">
    <property type="nucleotide sequence ID" value="XM_004360772.1"/>
</dbReference>